<name>A0A7Y7XVQ8_9PSED</name>
<feature type="domain" description="GspL periplasmic" evidence="11">
    <location>
        <begin position="228"/>
        <end position="335"/>
    </location>
</feature>
<keyword evidence="5" id="KW-0997">Cell inner membrane</keyword>
<evidence type="ECO:0000256" key="9">
    <source>
        <dbReference type="ARBA" id="ARBA00023136"/>
    </source>
</evidence>
<evidence type="ECO:0000256" key="2">
    <source>
        <dbReference type="ARBA" id="ARBA00005318"/>
    </source>
</evidence>
<keyword evidence="3" id="KW-0813">Transport</keyword>
<dbReference type="NCBIfam" id="TIGR01709">
    <property type="entry name" value="typeII_sec_gspL"/>
    <property type="match status" value="1"/>
</dbReference>
<evidence type="ECO:0000256" key="1">
    <source>
        <dbReference type="ARBA" id="ARBA00004377"/>
    </source>
</evidence>
<evidence type="ECO:0000256" key="7">
    <source>
        <dbReference type="ARBA" id="ARBA00022927"/>
    </source>
</evidence>
<evidence type="ECO:0000259" key="10">
    <source>
        <dbReference type="Pfam" id="PF05134"/>
    </source>
</evidence>
<dbReference type="Proteomes" id="UP000517547">
    <property type="component" value="Unassembled WGS sequence"/>
</dbReference>
<evidence type="ECO:0000256" key="3">
    <source>
        <dbReference type="ARBA" id="ARBA00022448"/>
    </source>
</evidence>
<dbReference type="Gene3D" id="3.30.420.380">
    <property type="match status" value="1"/>
</dbReference>
<dbReference type="InterPro" id="IPR024230">
    <property type="entry name" value="GspL_cyto_dom"/>
</dbReference>
<dbReference type="Pfam" id="PF12693">
    <property type="entry name" value="GspL_C"/>
    <property type="match status" value="1"/>
</dbReference>
<organism evidence="12 13">
    <name type="scientific">Pseudomonas gingeri</name>
    <dbReference type="NCBI Taxonomy" id="117681"/>
    <lineage>
        <taxon>Bacteria</taxon>
        <taxon>Pseudomonadati</taxon>
        <taxon>Pseudomonadota</taxon>
        <taxon>Gammaproteobacteria</taxon>
        <taxon>Pseudomonadales</taxon>
        <taxon>Pseudomonadaceae</taxon>
        <taxon>Pseudomonas</taxon>
    </lineage>
</organism>
<dbReference type="GO" id="GO:0009276">
    <property type="term" value="C:Gram-negative-bacterium-type cell wall"/>
    <property type="evidence" value="ECO:0007669"/>
    <property type="project" value="InterPro"/>
</dbReference>
<accession>A0A7Y7XVQ8</accession>
<keyword evidence="4" id="KW-1003">Cell membrane</keyword>
<keyword evidence="7" id="KW-0653">Protein transport</keyword>
<sequence length="386" mass="41355">MTLLRVALSPLDSLGLDSPLAFARLDRQGQVEATGEASLAHLAQAHKGLAVECYLHPRDSLLASLELPVLAPAKVRAAVDCAAQALILGGCESMHIVHGPRDTEGQVQIAWLQRAALERFGALLRQAGIKLRGLYPAAGCLPVIAGEPVVEALDEHLLIRLGTDRAEVHPDIDQALAQLLGRGEVLHWLGEPPLSHALVQALPANRRWSGPTPTWGLHGALRQPGAEGGHWGRALACCALAVVVWAVGLNLYAARQVEQGQQLKSWMVQRVKQAFPALPMVLNPLQQARQQLTQRQTAGDGDSDFSRLVQQAGLAMPFMVGGVQSLVFDNGELHLNTLPDMRKPGNGGTWQATLVQAGVLSTPAPEGWTLRVQAEPIQPVAEAENE</sequence>
<dbReference type="InterPro" id="IPR043129">
    <property type="entry name" value="ATPase_NBD"/>
</dbReference>
<comment type="similarity">
    <text evidence="2">Belongs to the GSP L family.</text>
</comment>
<dbReference type="EMBL" id="JACAQE010000002">
    <property type="protein sequence ID" value="NWC13217.1"/>
    <property type="molecule type" value="Genomic_DNA"/>
</dbReference>
<keyword evidence="6" id="KW-0812">Transmembrane</keyword>
<feature type="domain" description="GspL cytoplasmic actin-ATPase-like" evidence="10">
    <location>
        <begin position="32"/>
        <end position="197"/>
    </location>
</feature>
<evidence type="ECO:0000256" key="6">
    <source>
        <dbReference type="ARBA" id="ARBA00022692"/>
    </source>
</evidence>
<dbReference type="Pfam" id="PF05134">
    <property type="entry name" value="T2SSL"/>
    <property type="match status" value="1"/>
</dbReference>
<dbReference type="InterPro" id="IPR007812">
    <property type="entry name" value="T2SS_protein-GspL"/>
</dbReference>
<dbReference type="GO" id="GO:0015627">
    <property type="term" value="C:type II protein secretion system complex"/>
    <property type="evidence" value="ECO:0007669"/>
    <property type="project" value="InterPro"/>
</dbReference>
<dbReference type="AlphaFoldDB" id="A0A7Y7XVQ8"/>
<evidence type="ECO:0000259" key="11">
    <source>
        <dbReference type="Pfam" id="PF12693"/>
    </source>
</evidence>
<evidence type="ECO:0000313" key="13">
    <source>
        <dbReference type="Proteomes" id="UP000517547"/>
    </source>
</evidence>
<dbReference type="SUPFAM" id="SSF53067">
    <property type="entry name" value="Actin-like ATPase domain"/>
    <property type="match status" value="1"/>
</dbReference>
<dbReference type="GO" id="GO:0005886">
    <property type="term" value="C:plasma membrane"/>
    <property type="evidence" value="ECO:0007669"/>
    <property type="project" value="UniProtKB-SubCell"/>
</dbReference>
<proteinExistence type="inferred from homology"/>
<keyword evidence="9" id="KW-0472">Membrane</keyword>
<keyword evidence="8" id="KW-1133">Transmembrane helix</keyword>
<evidence type="ECO:0000256" key="8">
    <source>
        <dbReference type="ARBA" id="ARBA00022989"/>
    </source>
</evidence>
<comment type="subcellular location">
    <subcellularLocation>
        <location evidence="1">Cell inner membrane</location>
        <topology evidence="1">Single-pass membrane protein</topology>
    </subcellularLocation>
</comment>
<dbReference type="GO" id="GO:0015628">
    <property type="term" value="P:protein secretion by the type II secretion system"/>
    <property type="evidence" value="ECO:0007669"/>
    <property type="project" value="InterPro"/>
</dbReference>
<evidence type="ECO:0000256" key="5">
    <source>
        <dbReference type="ARBA" id="ARBA00022519"/>
    </source>
</evidence>
<reference evidence="12 13" key="1">
    <citation type="submission" date="2020-04" db="EMBL/GenBank/DDBJ databases">
        <title>Molecular characterization of pseudomonads from Agaricus bisporus reveal novel blotch 2 pathogens in Western Europe.</title>
        <authorList>
            <person name="Taparia T."/>
            <person name="Krijger M."/>
            <person name="Haynes E."/>
            <person name="Elpinstone J.G."/>
            <person name="Noble R."/>
            <person name="Van Der Wolf J."/>
        </authorList>
    </citation>
    <scope>NUCLEOTIDE SEQUENCE [LARGE SCALE GENOMIC DNA]</scope>
    <source>
        <strain evidence="12 13">IPO3738</strain>
    </source>
</reference>
<evidence type="ECO:0000256" key="4">
    <source>
        <dbReference type="ARBA" id="ARBA00022475"/>
    </source>
</evidence>
<comment type="caution">
    <text evidence="12">The sequence shown here is derived from an EMBL/GenBank/DDBJ whole genome shotgun (WGS) entry which is preliminary data.</text>
</comment>
<gene>
    <name evidence="12" type="ORF">HX845_06175</name>
</gene>
<protein>
    <submittedName>
        <fullName evidence="12">Type II secretion system protein GspL</fullName>
    </submittedName>
</protein>
<evidence type="ECO:0000313" key="12">
    <source>
        <dbReference type="EMBL" id="NWC13217.1"/>
    </source>
</evidence>
<dbReference type="InterPro" id="IPR025691">
    <property type="entry name" value="GspL_pp_dom"/>
</dbReference>
<dbReference type="RefSeq" id="WP_017126003.1">
    <property type="nucleotide sequence ID" value="NZ_JACAQE010000002.1"/>
</dbReference>